<sequence>MKNFGQSELNMYLNNELFPGKTIQFSTELEKPTPYYFGYKIEDTIIKELENIEFDKLFFLTENSIFKIYGESLYNKIKEIFPNTYLNILQSGEQNKYFKNLEELCEQLIEQNISKKSILIAFGGGGVGNLVGLTAGLIYRGVRFIEIPTTFTGQTDSTLSNKQAVNGKKGKNHFGLYHAPIFIFGDTHYLHTEPKNARRAGIIEGIKNGFISNKNFFEYLYENLPYDNPENSYKTNELALKIIQSKLDILREDPSEKHYGIILEYGHTFGHGIEWLMKGKILHGDAVSFGMRIAAELSKEIGLLSHEEVKLHYDIIENKLGYKEPFPHEITSDILIDAMINDNKKTGRELRFVLLEKIGKCYNPEGDYLVTVELNIVKKVLDNYIIRNKTI</sequence>
<dbReference type="InterPro" id="IPR050071">
    <property type="entry name" value="Dehydroquinate_synthase"/>
</dbReference>
<dbReference type="Proteomes" id="UP000437748">
    <property type="component" value="Unassembled WGS sequence"/>
</dbReference>
<evidence type="ECO:0000256" key="6">
    <source>
        <dbReference type="ARBA" id="ARBA00023285"/>
    </source>
</evidence>
<protein>
    <submittedName>
        <fullName evidence="9">3-dehydroquinate synthase</fullName>
    </submittedName>
</protein>
<feature type="domain" description="3-dehydroquinate synthase N-terminal" evidence="7">
    <location>
        <begin position="88"/>
        <end position="197"/>
    </location>
</feature>
<dbReference type="Gene3D" id="1.20.1090.10">
    <property type="entry name" value="Dehydroquinate synthase-like - alpha domain"/>
    <property type="match status" value="1"/>
</dbReference>
<comment type="caution">
    <text evidence="9">The sequence shown here is derived from an EMBL/GenBank/DDBJ whole genome shotgun (WGS) entry which is preliminary data.</text>
</comment>
<comment type="cofactor">
    <cofactor evidence="1">
        <name>NAD(+)</name>
        <dbReference type="ChEBI" id="CHEBI:57540"/>
    </cofactor>
</comment>
<comment type="cofactor">
    <cofactor evidence="2">
        <name>Co(2+)</name>
        <dbReference type="ChEBI" id="CHEBI:48828"/>
    </cofactor>
</comment>
<evidence type="ECO:0000313" key="9">
    <source>
        <dbReference type="EMBL" id="KAB8037660.1"/>
    </source>
</evidence>
<evidence type="ECO:0000256" key="5">
    <source>
        <dbReference type="ARBA" id="ARBA00023239"/>
    </source>
</evidence>
<evidence type="ECO:0000256" key="4">
    <source>
        <dbReference type="ARBA" id="ARBA00023027"/>
    </source>
</evidence>
<accession>A0A6N6VQI0</accession>
<keyword evidence="5" id="KW-0456">Lyase</keyword>
<dbReference type="GO" id="GO:0009073">
    <property type="term" value="P:aromatic amino acid family biosynthetic process"/>
    <property type="evidence" value="ECO:0007669"/>
    <property type="project" value="InterPro"/>
</dbReference>
<proteinExistence type="predicted"/>
<dbReference type="EMBL" id="WFLM01000004">
    <property type="protein sequence ID" value="KAB8037660.1"/>
    <property type="molecule type" value="Genomic_DNA"/>
</dbReference>
<dbReference type="PIRSF" id="PIRSF001455">
    <property type="entry name" value="DHQ_synth"/>
    <property type="match status" value="1"/>
</dbReference>
<keyword evidence="6" id="KW-0170">Cobalt</keyword>
<keyword evidence="4" id="KW-0520">NAD</keyword>
<dbReference type="PANTHER" id="PTHR43622">
    <property type="entry name" value="3-DEHYDROQUINATE SYNTHASE"/>
    <property type="match status" value="1"/>
</dbReference>
<dbReference type="AlphaFoldDB" id="A0A6N6VQI0"/>
<evidence type="ECO:0000256" key="1">
    <source>
        <dbReference type="ARBA" id="ARBA00001911"/>
    </source>
</evidence>
<dbReference type="InterPro" id="IPR030963">
    <property type="entry name" value="DHQ_synth_fam"/>
</dbReference>
<feature type="domain" description="3-dehydroquinate synthase C-terminal" evidence="8">
    <location>
        <begin position="201"/>
        <end position="344"/>
    </location>
</feature>
<evidence type="ECO:0000256" key="3">
    <source>
        <dbReference type="ARBA" id="ARBA00022723"/>
    </source>
</evidence>
<dbReference type="SUPFAM" id="SSF56796">
    <property type="entry name" value="Dehydroquinate synthase-like"/>
    <property type="match status" value="1"/>
</dbReference>
<dbReference type="Pfam" id="PF01761">
    <property type="entry name" value="DHQ_synthase"/>
    <property type="match status" value="1"/>
</dbReference>
<organism evidence="9 10">
    <name type="scientific">Silvanigrella paludirubra</name>
    <dbReference type="NCBI Taxonomy" id="2499159"/>
    <lineage>
        <taxon>Bacteria</taxon>
        <taxon>Pseudomonadati</taxon>
        <taxon>Bdellovibrionota</taxon>
        <taxon>Oligoflexia</taxon>
        <taxon>Silvanigrellales</taxon>
        <taxon>Silvanigrellaceae</taxon>
        <taxon>Silvanigrella</taxon>
    </lineage>
</organism>
<evidence type="ECO:0000259" key="7">
    <source>
        <dbReference type="Pfam" id="PF01761"/>
    </source>
</evidence>
<dbReference type="GO" id="GO:0046872">
    <property type="term" value="F:metal ion binding"/>
    <property type="evidence" value="ECO:0007669"/>
    <property type="project" value="UniProtKB-KW"/>
</dbReference>
<evidence type="ECO:0000313" key="10">
    <source>
        <dbReference type="Proteomes" id="UP000437748"/>
    </source>
</evidence>
<evidence type="ECO:0000259" key="8">
    <source>
        <dbReference type="Pfam" id="PF24621"/>
    </source>
</evidence>
<reference evidence="9 10" key="1">
    <citation type="submission" date="2019-10" db="EMBL/GenBank/DDBJ databases">
        <title>New species of Slilvanegrellaceae.</title>
        <authorList>
            <person name="Pitt A."/>
            <person name="Hahn M.W."/>
        </authorList>
    </citation>
    <scope>NUCLEOTIDE SEQUENCE [LARGE SCALE GENOMIC DNA]</scope>
    <source>
        <strain evidence="9 10">SP-Ram-0.45-NSY-1</strain>
    </source>
</reference>
<dbReference type="Pfam" id="PF24621">
    <property type="entry name" value="DHQS_C"/>
    <property type="match status" value="1"/>
</dbReference>
<dbReference type="InterPro" id="IPR056179">
    <property type="entry name" value="DHQS_C"/>
</dbReference>
<name>A0A6N6VQI0_9BACT</name>
<dbReference type="RefSeq" id="WP_153420735.1">
    <property type="nucleotide sequence ID" value="NZ_WFLM01000004.1"/>
</dbReference>
<gene>
    <name evidence="9" type="ORF">GCL60_10825</name>
</gene>
<keyword evidence="3" id="KW-0479">Metal-binding</keyword>
<dbReference type="InterPro" id="IPR030960">
    <property type="entry name" value="DHQS/DOIS_N"/>
</dbReference>
<keyword evidence="10" id="KW-1185">Reference proteome</keyword>
<dbReference type="OrthoDB" id="5289337at2"/>
<dbReference type="Gene3D" id="3.40.50.1970">
    <property type="match status" value="1"/>
</dbReference>
<dbReference type="PANTHER" id="PTHR43622:SF1">
    <property type="entry name" value="3-DEHYDROQUINATE SYNTHASE"/>
    <property type="match status" value="1"/>
</dbReference>
<evidence type="ECO:0000256" key="2">
    <source>
        <dbReference type="ARBA" id="ARBA00001941"/>
    </source>
</evidence>
<dbReference type="GO" id="GO:0003856">
    <property type="term" value="F:3-dehydroquinate synthase activity"/>
    <property type="evidence" value="ECO:0007669"/>
    <property type="project" value="TreeGrafter"/>
</dbReference>